<dbReference type="InterPro" id="IPR005467">
    <property type="entry name" value="His_kinase_dom"/>
</dbReference>
<dbReference type="RefSeq" id="WP_250195969.1">
    <property type="nucleotide sequence ID" value="NZ_CP097635.1"/>
</dbReference>
<dbReference type="EC" id="2.7.13.3" evidence="14"/>
<dbReference type="InterPro" id="IPR006290">
    <property type="entry name" value="CztS_silS_copS"/>
</dbReference>
<evidence type="ECO:0000256" key="12">
    <source>
        <dbReference type="ARBA" id="ARBA00023012"/>
    </source>
</evidence>
<keyword evidence="8 14" id="KW-0547">Nucleotide-binding</keyword>
<dbReference type="PANTHER" id="PTHR45436:SF9">
    <property type="entry name" value="SENSOR PROTEIN"/>
    <property type="match status" value="1"/>
</dbReference>
<keyword evidence="12 14" id="KW-0902">Two-component regulatory system</keyword>
<dbReference type="Pfam" id="PF02518">
    <property type="entry name" value="HATPase_c"/>
    <property type="match status" value="1"/>
</dbReference>
<dbReference type="PROSITE" id="PS50885">
    <property type="entry name" value="HAMP"/>
    <property type="match status" value="1"/>
</dbReference>
<dbReference type="InterPro" id="IPR048590">
    <property type="entry name" value="CusS-like_sensor"/>
</dbReference>
<dbReference type="InterPro" id="IPR050428">
    <property type="entry name" value="TCS_sensor_his_kinase"/>
</dbReference>
<accession>A0ABY4S410</accession>
<dbReference type="EMBL" id="CP097635">
    <property type="protein sequence ID" value="URI07738.1"/>
    <property type="molecule type" value="Genomic_DNA"/>
</dbReference>
<dbReference type="InterPro" id="IPR003660">
    <property type="entry name" value="HAMP_dom"/>
</dbReference>
<dbReference type="InterPro" id="IPR036097">
    <property type="entry name" value="HisK_dim/P_sf"/>
</dbReference>
<gene>
    <name evidence="17" type="ORF">MW290_03765</name>
</gene>
<dbReference type="SMART" id="SM00387">
    <property type="entry name" value="HATPase_c"/>
    <property type="match status" value="1"/>
</dbReference>
<dbReference type="SUPFAM" id="SSF55874">
    <property type="entry name" value="ATPase domain of HSP90 chaperone/DNA topoisomerase II/histidine kinase"/>
    <property type="match status" value="1"/>
</dbReference>
<reference evidence="17" key="1">
    <citation type="submission" date="2022-05" db="EMBL/GenBank/DDBJ databases">
        <title>An RpoN-dependent PEP-CTERM gene is involved in floc formation of an Aquincola tertiaricarbonis strain.</title>
        <authorList>
            <person name="Qiu D."/>
            <person name="Xia M."/>
        </authorList>
    </citation>
    <scope>NUCLEOTIDE SEQUENCE</scope>
    <source>
        <strain evidence="17">RN12</strain>
    </source>
</reference>
<dbReference type="Pfam" id="PF00512">
    <property type="entry name" value="HisKA"/>
    <property type="match status" value="1"/>
</dbReference>
<evidence type="ECO:0000256" key="9">
    <source>
        <dbReference type="ARBA" id="ARBA00022777"/>
    </source>
</evidence>
<evidence type="ECO:0000256" key="2">
    <source>
        <dbReference type="ARBA" id="ARBA00004533"/>
    </source>
</evidence>
<protein>
    <recommendedName>
        <fullName evidence="14">Sensor protein</fullName>
        <ecNumber evidence="14">2.7.13.3</ecNumber>
    </recommendedName>
</protein>
<evidence type="ECO:0000256" key="11">
    <source>
        <dbReference type="ARBA" id="ARBA00022989"/>
    </source>
</evidence>
<feature type="domain" description="HAMP" evidence="16">
    <location>
        <begin position="169"/>
        <end position="222"/>
    </location>
</feature>
<evidence type="ECO:0000256" key="6">
    <source>
        <dbReference type="ARBA" id="ARBA00022679"/>
    </source>
</evidence>
<proteinExistence type="predicted"/>
<keyword evidence="9 14" id="KW-0418">Kinase</keyword>
<dbReference type="GO" id="GO:0004673">
    <property type="term" value="F:protein histidine kinase activity"/>
    <property type="evidence" value="ECO:0007669"/>
    <property type="project" value="UniProtKB-EC"/>
</dbReference>
<dbReference type="SMART" id="SM00388">
    <property type="entry name" value="HisKA"/>
    <property type="match status" value="1"/>
</dbReference>
<dbReference type="InterPro" id="IPR036890">
    <property type="entry name" value="HATPase_C_sf"/>
</dbReference>
<evidence type="ECO:0000256" key="13">
    <source>
        <dbReference type="ARBA" id="ARBA00023136"/>
    </source>
</evidence>
<comment type="subcellular location">
    <subcellularLocation>
        <location evidence="2 14">Cell inner membrane</location>
    </subcellularLocation>
</comment>
<dbReference type="PROSITE" id="PS50109">
    <property type="entry name" value="HIS_KIN"/>
    <property type="match status" value="1"/>
</dbReference>
<evidence type="ECO:0000256" key="1">
    <source>
        <dbReference type="ARBA" id="ARBA00000085"/>
    </source>
</evidence>
<dbReference type="SUPFAM" id="SSF47384">
    <property type="entry name" value="Homodimeric domain of signal transducing histidine kinase"/>
    <property type="match status" value="1"/>
</dbReference>
<evidence type="ECO:0000256" key="3">
    <source>
        <dbReference type="ARBA" id="ARBA00022475"/>
    </source>
</evidence>
<keyword evidence="11 14" id="KW-1133">Transmembrane helix</keyword>
<dbReference type="PANTHER" id="PTHR45436">
    <property type="entry name" value="SENSOR HISTIDINE KINASE YKOH"/>
    <property type="match status" value="1"/>
</dbReference>
<keyword evidence="13 14" id="KW-0472">Membrane</keyword>
<keyword evidence="4 14" id="KW-0997">Cell inner membrane</keyword>
<keyword evidence="3 14" id="KW-1003">Cell membrane</keyword>
<keyword evidence="10 14" id="KW-0067">ATP-binding</keyword>
<dbReference type="InterPro" id="IPR003594">
    <property type="entry name" value="HATPase_dom"/>
</dbReference>
<evidence type="ECO:0000256" key="7">
    <source>
        <dbReference type="ARBA" id="ARBA00022692"/>
    </source>
</evidence>
<evidence type="ECO:0000256" key="8">
    <source>
        <dbReference type="ARBA" id="ARBA00022741"/>
    </source>
</evidence>
<evidence type="ECO:0000313" key="18">
    <source>
        <dbReference type="Proteomes" id="UP001056201"/>
    </source>
</evidence>
<dbReference type="Gene3D" id="3.30.565.10">
    <property type="entry name" value="Histidine kinase-like ATPase, C-terminal domain"/>
    <property type="match status" value="1"/>
</dbReference>
<name>A0ABY4S410_AQUTE</name>
<evidence type="ECO:0000259" key="16">
    <source>
        <dbReference type="PROSITE" id="PS50885"/>
    </source>
</evidence>
<evidence type="ECO:0000256" key="5">
    <source>
        <dbReference type="ARBA" id="ARBA00022553"/>
    </source>
</evidence>
<dbReference type="NCBIfam" id="TIGR01386">
    <property type="entry name" value="cztS_silS_copS"/>
    <property type="match status" value="1"/>
</dbReference>
<feature type="domain" description="Histidine kinase" evidence="15">
    <location>
        <begin position="230"/>
        <end position="446"/>
    </location>
</feature>
<evidence type="ECO:0000256" key="10">
    <source>
        <dbReference type="ARBA" id="ARBA00022840"/>
    </source>
</evidence>
<evidence type="ECO:0000256" key="4">
    <source>
        <dbReference type="ARBA" id="ARBA00022519"/>
    </source>
</evidence>
<keyword evidence="6 14" id="KW-0808">Transferase</keyword>
<dbReference type="Gene3D" id="1.10.287.130">
    <property type="match status" value="1"/>
</dbReference>
<comment type="catalytic activity">
    <reaction evidence="1 14">
        <text>ATP + protein L-histidine = ADP + protein N-phospho-L-histidine.</text>
        <dbReference type="EC" id="2.7.13.3"/>
    </reaction>
</comment>
<comment type="function">
    <text evidence="14">Member of a two-component regulatory system.</text>
</comment>
<organism evidence="17 18">
    <name type="scientific">Aquincola tertiaricarbonis</name>
    <dbReference type="NCBI Taxonomy" id="391953"/>
    <lineage>
        <taxon>Bacteria</taxon>
        <taxon>Pseudomonadati</taxon>
        <taxon>Pseudomonadota</taxon>
        <taxon>Betaproteobacteria</taxon>
        <taxon>Burkholderiales</taxon>
        <taxon>Sphaerotilaceae</taxon>
        <taxon>Aquincola</taxon>
    </lineage>
</organism>
<evidence type="ECO:0000313" key="17">
    <source>
        <dbReference type="EMBL" id="URI07738.1"/>
    </source>
</evidence>
<feature type="transmembrane region" description="Helical" evidence="14">
    <location>
        <begin position="15"/>
        <end position="41"/>
    </location>
</feature>
<dbReference type="Pfam" id="PF21085">
    <property type="entry name" value="CusS"/>
    <property type="match status" value="1"/>
</dbReference>
<evidence type="ECO:0000259" key="15">
    <source>
        <dbReference type="PROSITE" id="PS50109"/>
    </source>
</evidence>
<dbReference type="InterPro" id="IPR003661">
    <property type="entry name" value="HisK_dim/P_dom"/>
</dbReference>
<feature type="transmembrane region" description="Helical" evidence="14">
    <location>
        <begin position="140"/>
        <end position="166"/>
    </location>
</feature>
<keyword evidence="5" id="KW-0597">Phosphoprotein</keyword>
<evidence type="ECO:0000256" key="14">
    <source>
        <dbReference type="RuleBase" id="RU364088"/>
    </source>
</evidence>
<dbReference type="Gene3D" id="6.10.340.10">
    <property type="match status" value="1"/>
</dbReference>
<dbReference type="CDD" id="cd00082">
    <property type="entry name" value="HisKA"/>
    <property type="match status" value="1"/>
</dbReference>
<sequence>MTPHQAPSLVKKLSWLLAIQTLIGLGVVSVSIYVAMSLILAARETEELRAKAELLRHVVREAPGGKDTPALRHKLDDILTGHGDLEVVVVDAGGQTVYRNVPASDFSRSRQTELQTTWLRSVVEEPVHLRIKLDTSDNQAVLQGLAATLLAATIIGAAAVSFGGFWQVRQALMPLRRLARETRELEAHRLDQRLGTEGYARELQPWIRQFNLLLSRLEGAYQQLEGFNADVAHELRTPLATLVTRTELDLQADRSAAELRDSMGASLEDLHRLSSIVNDMLFLSRADRGIKARRGDAASVAEEVVRVLEFHEAAIEESELTVGVHGDARLAFDAGLLRRAISNLVENATRYAHASSEISVDIATEKADEVSIKVHNIGTPVDPKILPRLFDRFYREESARSRTAGKDHYGLGLAIVAAIARMHDGKTFATSDGGHTTIGFTVKAQSANEQKSDLTGSSRQVQ</sequence>
<keyword evidence="18" id="KW-1185">Reference proteome</keyword>
<keyword evidence="7 14" id="KW-0812">Transmembrane</keyword>
<dbReference type="Proteomes" id="UP001056201">
    <property type="component" value="Chromosome 1"/>
</dbReference>